<feature type="domain" description="Glycosyltransferase 2-like" evidence="4">
    <location>
        <begin position="7"/>
        <end position="52"/>
    </location>
</feature>
<evidence type="ECO:0000256" key="2">
    <source>
        <dbReference type="ARBA" id="ARBA00022676"/>
    </source>
</evidence>
<evidence type="ECO:0000313" key="6">
    <source>
        <dbReference type="Proteomes" id="UP000184513"/>
    </source>
</evidence>
<dbReference type="InterPro" id="IPR029044">
    <property type="entry name" value="Nucleotide-diphossugar_trans"/>
</dbReference>
<dbReference type="Proteomes" id="UP000184513">
    <property type="component" value="Unassembled WGS sequence"/>
</dbReference>
<dbReference type="RefSeq" id="WP_073094468.1">
    <property type="nucleotide sequence ID" value="NZ_FRCY01000005.1"/>
</dbReference>
<evidence type="ECO:0000313" key="5">
    <source>
        <dbReference type="EMBL" id="SHN01703.1"/>
    </source>
</evidence>
<evidence type="ECO:0000256" key="1">
    <source>
        <dbReference type="ARBA" id="ARBA00006739"/>
    </source>
</evidence>
<gene>
    <name evidence="5" type="ORF">SAMN04488057_105230</name>
</gene>
<evidence type="ECO:0000259" key="4">
    <source>
        <dbReference type="Pfam" id="PF00535"/>
    </source>
</evidence>
<evidence type="ECO:0000256" key="3">
    <source>
        <dbReference type="ARBA" id="ARBA00022679"/>
    </source>
</evidence>
<dbReference type="PANTHER" id="PTHR43630:SF1">
    <property type="entry name" value="POLY-BETA-1,6-N-ACETYL-D-GLUCOSAMINE SYNTHASE"/>
    <property type="match status" value="1"/>
</dbReference>
<dbReference type="SUPFAM" id="SSF53448">
    <property type="entry name" value="Nucleotide-diphospho-sugar transferases"/>
    <property type="match status" value="1"/>
</dbReference>
<accession>A0A1M7ND90</accession>
<sequence length="290" mass="33569">MGDKLAIVTPAKNEAKNIRNLIQGMAKQTRKPDLWIFINDGSTDDTVQVFEKELGNHPSAFKNTIVQRVDYEDVEKSYALGPKYSRIIKFGLEQIFDLEKKNKADYDFVGILDSDVVPEKDYYRSLLENFRKDSKLGIASAARQLEDYGSEIITSYVNRSFAPSGFRVWRRKCLNDTGYKISVSQDAVSAAKAIMMDWKVRSFPDLEVRLRQRGAKFGYEYYGKSAYMRHVPYLYVWAGAARMFLKGKKVDARQYINGYKEASKQKVGRIDDPLAIKYFRHRFYYKLLGK</sequence>
<keyword evidence="2" id="KW-0328">Glycosyltransferase</keyword>
<dbReference type="OrthoDB" id="952827at2"/>
<dbReference type="STRING" id="388280.SAMN04488057_105230"/>
<dbReference type="GO" id="GO:0016757">
    <property type="term" value="F:glycosyltransferase activity"/>
    <property type="evidence" value="ECO:0007669"/>
    <property type="project" value="UniProtKB-KW"/>
</dbReference>
<name>A0A1M7ND90_9BACT</name>
<dbReference type="PANTHER" id="PTHR43630">
    <property type="entry name" value="POLY-BETA-1,6-N-ACETYL-D-GLUCOSAMINE SYNTHASE"/>
    <property type="match status" value="1"/>
</dbReference>
<keyword evidence="6" id="KW-1185">Reference proteome</keyword>
<comment type="similarity">
    <text evidence="1">Belongs to the glycosyltransferase 2 family.</text>
</comment>
<dbReference type="AlphaFoldDB" id="A0A1M7ND90"/>
<dbReference type="InterPro" id="IPR001173">
    <property type="entry name" value="Glyco_trans_2-like"/>
</dbReference>
<proteinExistence type="inferred from homology"/>
<dbReference type="Gene3D" id="3.90.550.10">
    <property type="entry name" value="Spore Coat Polysaccharide Biosynthesis Protein SpsA, Chain A"/>
    <property type="match status" value="1"/>
</dbReference>
<keyword evidence="3 5" id="KW-0808">Transferase</keyword>
<organism evidence="5 6">
    <name type="scientific">Cyclobacterium lianum</name>
    <dbReference type="NCBI Taxonomy" id="388280"/>
    <lineage>
        <taxon>Bacteria</taxon>
        <taxon>Pseudomonadati</taxon>
        <taxon>Bacteroidota</taxon>
        <taxon>Cytophagia</taxon>
        <taxon>Cytophagales</taxon>
        <taxon>Cyclobacteriaceae</taxon>
        <taxon>Cyclobacterium</taxon>
    </lineage>
</organism>
<protein>
    <submittedName>
        <fullName evidence="5">Glycosyl transferase family 2</fullName>
    </submittedName>
</protein>
<dbReference type="Pfam" id="PF00535">
    <property type="entry name" value="Glycos_transf_2"/>
    <property type="match status" value="1"/>
</dbReference>
<dbReference type="EMBL" id="FRCY01000005">
    <property type="protein sequence ID" value="SHN01703.1"/>
    <property type="molecule type" value="Genomic_DNA"/>
</dbReference>
<reference evidence="5 6" key="1">
    <citation type="submission" date="2016-11" db="EMBL/GenBank/DDBJ databases">
        <authorList>
            <person name="Jaros S."/>
            <person name="Januszkiewicz K."/>
            <person name="Wedrychowicz H."/>
        </authorList>
    </citation>
    <scope>NUCLEOTIDE SEQUENCE [LARGE SCALE GENOMIC DNA]</scope>
    <source>
        <strain evidence="5 6">CGMCC 1.6102</strain>
    </source>
</reference>